<evidence type="ECO:0000313" key="6">
    <source>
        <dbReference type="EMBL" id="KAK6947651.1"/>
    </source>
</evidence>
<evidence type="ECO:0000313" key="7">
    <source>
        <dbReference type="Proteomes" id="UP001370490"/>
    </source>
</evidence>
<evidence type="ECO:0000256" key="3">
    <source>
        <dbReference type="ARBA" id="ARBA00022490"/>
    </source>
</evidence>
<name>A0AAN8WGQ0_9MAGN</name>
<evidence type="ECO:0000256" key="5">
    <source>
        <dbReference type="SAM" id="MobiDB-lite"/>
    </source>
</evidence>
<dbReference type="Pfam" id="PF10248">
    <property type="entry name" value="Mlf1IP"/>
    <property type="match status" value="1"/>
</dbReference>
<reference evidence="6 7" key="1">
    <citation type="submission" date="2023-12" db="EMBL/GenBank/DDBJ databases">
        <title>A high-quality genome assembly for Dillenia turbinata (Dilleniales).</title>
        <authorList>
            <person name="Chanderbali A."/>
        </authorList>
    </citation>
    <scope>NUCLEOTIDE SEQUENCE [LARGE SCALE GENOMIC DNA]</scope>
    <source>
        <strain evidence="6">LSX21</strain>
        <tissue evidence="6">Leaf</tissue>
    </source>
</reference>
<evidence type="ECO:0000256" key="2">
    <source>
        <dbReference type="ARBA" id="ARBA00008332"/>
    </source>
</evidence>
<organism evidence="6 7">
    <name type="scientific">Dillenia turbinata</name>
    <dbReference type="NCBI Taxonomy" id="194707"/>
    <lineage>
        <taxon>Eukaryota</taxon>
        <taxon>Viridiplantae</taxon>
        <taxon>Streptophyta</taxon>
        <taxon>Embryophyta</taxon>
        <taxon>Tracheophyta</taxon>
        <taxon>Spermatophyta</taxon>
        <taxon>Magnoliopsida</taxon>
        <taxon>eudicotyledons</taxon>
        <taxon>Gunneridae</taxon>
        <taxon>Pentapetalae</taxon>
        <taxon>Dilleniales</taxon>
        <taxon>Dilleniaceae</taxon>
        <taxon>Dillenia</taxon>
    </lineage>
</organism>
<feature type="compositionally biased region" description="Acidic residues" evidence="5">
    <location>
        <begin position="131"/>
        <end position="140"/>
    </location>
</feature>
<dbReference type="GO" id="GO:0005737">
    <property type="term" value="C:cytoplasm"/>
    <property type="evidence" value="ECO:0007669"/>
    <property type="project" value="UniProtKB-SubCell"/>
</dbReference>
<feature type="non-terminal residue" evidence="6">
    <location>
        <position position="351"/>
    </location>
</feature>
<gene>
    <name evidence="6" type="ORF">RJ641_001124</name>
</gene>
<feature type="region of interest" description="Disordered" evidence="5">
    <location>
        <begin position="271"/>
        <end position="314"/>
    </location>
</feature>
<dbReference type="PANTHER" id="PTHR13105">
    <property type="entry name" value="MYELOID LEUKEMIA FACTOR"/>
    <property type="match status" value="1"/>
</dbReference>
<comment type="similarity">
    <text evidence="2">Belongs to the MLF family.</text>
</comment>
<keyword evidence="4" id="KW-0597">Phosphoprotein</keyword>
<proteinExistence type="inferred from homology"/>
<evidence type="ECO:0000256" key="1">
    <source>
        <dbReference type="ARBA" id="ARBA00004496"/>
    </source>
</evidence>
<comment type="subcellular location">
    <subcellularLocation>
        <location evidence="1">Cytoplasm</location>
    </subcellularLocation>
</comment>
<feature type="compositionally biased region" description="Low complexity" evidence="5">
    <location>
        <begin position="85"/>
        <end position="96"/>
    </location>
</feature>
<feature type="region of interest" description="Disordered" evidence="5">
    <location>
        <begin position="69"/>
        <end position="171"/>
    </location>
</feature>
<feature type="compositionally biased region" description="Basic and acidic residues" evidence="5">
    <location>
        <begin position="106"/>
        <end position="117"/>
    </location>
</feature>
<evidence type="ECO:0000256" key="4">
    <source>
        <dbReference type="ARBA" id="ARBA00022553"/>
    </source>
</evidence>
<dbReference type="InterPro" id="IPR019376">
    <property type="entry name" value="Myeloid_leukemia_factor"/>
</dbReference>
<protein>
    <submittedName>
        <fullName evidence="6">Myeloid leukemia factor</fullName>
    </submittedName>
</protein>
<comment type="caution">
    <text evidence="6">The sequence shown here is derived from an EMBL/GenBank/DDBJ whole genome shotgun (WGS) entry which is preliminary data.</text>
</comment>
<keyword evidence="3" id="KW-0963">Cytoplasm</keyword>
<feature type="compositionally biased region" description="Polar residues" evidence="5">
    <location>
        <begin position="155"/>
        <end position="165"/>
    </location>
</feature>
<feature type="region of interest" description="Disordered" evidence="5">
    <location>
        <begin position="192"/>
        <end position="230"/>
    </location>
</feature>
<dbReference type="EMBL" id="JBAMMX010000001">
    <property type="protein sequence ID" value="KAK6947651.1"/>
    <property type="molecule type" value="Genomic_DNA"/>
</dbReference>
<keyword evidence="7" id="KW-1185">Reference proteome</keyword>
<dbReference type="Proteomes" id="UP001370490">
    <property type="component" value="Unassembled WGS sequence"/>
</dbReference>
<accession>A0AAN8WGQ0</accession>
<dbReference type="AlphaFoldDB" id="A0AAN8WGQ0"/>
<sequence>MQGNRMPRGGGFFGIGDDPFAGFGGFGSFGGPGSLISSFFGGRDPFDDPFFTPPFGMFESNFFGPSPFPRMSPMGFIEHEPPQPQQRQSRGPIIEELNSDDEKEEEGSHGKGKEKHDNPRKHGRSRNDPYLVEDPDDEAQETSYLAEPRRKHIQYRNNYGRTSNVQQQPQFQSFTYQSSATYGGPNGAYYTSSKTKRAGSDGVTFEENKEADSSTGRATHRISRGIHDKGHTMTRKLKSDGRVDTMQTLHNLNQEDLPGFEEAWKGKGVENLPGLPDGLNGHNFPGSRHNARTGQGWALPSTGHAAGASSDVGNRAIPRAQQSSKAERFGFSGMGVVQTLLDEDEDAVQVQ</sequence>